<evidence type="ECO:0000313" key="3">
    <source>
        <dbReference type="Proteomes" id="UP000500767"/>
    </source>
</evidence>
<dbReference type="GO" id="GO:0006313">
    <property type="term" value="P:DNA transposition"/>
    <property type="evidence" value="ECO:0007669"/>
    <property type="project" value="InterPro"/>
</dbReference>
<dbReference type="Pfam" id="PF01526">
    <property type="entry name" value="DDE_Tnp_Tn3"/>
    <property type="match status" value="1"/>
</dbReference>
<dbReference type="EMBL" id="CP053708">
    <property type="protein sequence ID" value="QKE89242.1"/>
    <property type="molecule type" value="Genomic_DNA"/>
</dbReference>
<feature type="domain" description="Tn3 transposase DDE" evidence="1">
    <location>
        <begin position="180"/>
        <end position="242"/>
    </location>
</feature>
<dbReference type="InterPro" id="IPR002513">
    <property type="entry name" value="Tn3_Tnp_DDE_dom"/>
</dbReference>
<protein>
    <submittedName>
        <fullName evidence="2">Tn3 family transposase</fullName>
    </submittedName>
</protein>
<proteinExistence type="predicted"/>
<evidence type="ECO:0000259" key="1">
    <source>
        <dbReference type="Pfam" id="PF01526"/>
    </source>
</evidence>
<sequence>MRYVHRSSASLLEAIGILREIWQTRRRGLPDTAPTGFIRRSWRSFVMPNGKIDRRPYELCVLSELGDRLRAGDIWVEGSQHDQSFDNALIPRPSFDLMKANGPLPIAVSSLWGTHLEDRQMLPHGKLVMVTALARIGQLPDARLDGGELKITPLKATTPPEAGVARNAAYDLLPRIRITDLLMEVDRWTDFSARFTHQRTGRAAEDRTALLATVLADGINLGLTRMAETCSGVTSRRLAWVHD</sequence>
<dbReference type="AlphaFoldDB" id="A0A6M8HLM4"/>
<evidence type="ECO:0000313" key="2">
    <source>
        <dbReference type="EMBL" id="QKE89242.1"/>
    </source>
</evidence>
<dbReference type="GO" id="GO:0004803">
    <property type="term" value="F:transposase activity"/>
    <property type="evidence" value="ECO:0007669"/>
    <property type="project" value="InterPro"/>
</dbReference>
<organism evidence="2 3">
    <name type="scientific">Lichenicola cladoniae</name>
    <dbReference type="NCBI Taxonomy" id="1484109"/>
    <lineage>
        <taxon>Bacteria</taxon>
        <taxon>Pseudomonadati</taxon>
        <taxon>Pseudomonadota</taxon>
        <taxon>Alphaproteobacteria</taxon>
        <taxon>Acetobacterales</taxon>
        <taxon>Acetobacteraceae</taxon>
        <taxon>Lichenicola</taxon>
    </lineage>
</organism>
<reference evidence="2 3" key="1">
    <citation type="journal article" date="2014" name="World J. Microbiol. Biotechnol.">
        <title>Biodiversity and physiological characteristics of Antarctic and Arctic lichens-associated bacteria.</title>
        <authorList>
            <person name="Lee Y.M."/>
            <person name="Kim E.H."/>
            <person name="Lee H.K."/>
            <person name="Hong S.G."/>
        </authorList>
    </citation>
    <scope>NUCLEOTIDE SEQUENCE [LARGE SCALE GENOMIC DNA]</scope>
    <source>
        <strain evidence="2 3">PAMC 26569</strain>
    </source>
</reference>
<accession>A0A6M8HLM4</accession>
<name>A0A6M8HLM4_9PROT</name>
<dbReference type="KEGG" id="lck:HN018_03595"/>
<keyword evidence="3" id="KW-1185">Reference proteome</keyword>
<gene>
    <name evidence="2" type="ORF">HN018_03595</name>
</gene>
<dbReference type="Proteomes" id="UP000500767">
    <property type="component" value="Chromosome"/>
</dbReference>